<dbReference type="AlphaFoldDB" id="A0A8I0WW00"/>
<reference evidence="1" key="1">
    <citation type="submission" date="2020-11" db="EMBL/GenBank/DDBJ databases">
        <title>Enhanced detection system for hospital associated transmission using whole genome sequencing surveillance.</title>
        <authorList>
            <person name="Harrison L.H."/>
            <person name="Van Tyne D."/>
            <person name="Marsh J.W."/>
            <person name="Griffith M.P."/>
            <person name="Snyder D.J."/>
            <person name="Cooper V.S."/>
            <person name="Mustapha M."/>
        </authorList>
    </citation>
    <scope>NUCLEOTIDE SEQUENCE</scope>
    <source>
        <strain evidence="1">PR00070</strain>
    </source>
</reference>
<protein>
    <submittedName>
        <fullName evidence="1">Pyocin activator PrtN family protein</fullName>
    </submittedName>
</protein>
<evidence type="ECO:0000313" key="2">
    <source>
        <dbReference type="Proteomes" id="UP000612266"/>
    </source>
</evidence>
<proteinExistence type="predicted"/>
<comment type="caution">
    <text evidence="1">The sequence shown here is derived from an EMBL/GenBank/DDBJ whole genome shotgun (WGS) entry which is preliminary data.</text>
</comment>
<name>A0A8I0WW00_9GAMM</name>
<sequence>MNTVFLLMAEYETSQIPLSVVAEKFLSISSAHADKKANLGELPFPTYRENQKSGRLVHIVDLAEWIDKKRDVAKKEFILLQTK</sequence>
<dbReference type="InterPro" id="IPR020518">
    <property type="entry name" value="Tscrpt_reg_PrtN"/>
</dbReference>
<organism evidence="1 2">
    <name type="scientific">Proteus terrae subsp. cibarius</name>
    <dbReference type="NCBI Taxonomy" id="626774"/>
    <lineage>
        <taxon>Bacteria</taxon>
        <taxon>Pseudomonadati</taxon>
        <taxon>Pseudomonadota</taxon>
        <taxon>Gammaproteobacteria</taxon>
        <taxon>Enterobacterales</taxon>
        <taxon>Morganellaceae</taxon>
        <taxon>Proteus</taxon>
    </lineage>
</organism>
<dbReference type="EMBL" id="JADSJR010000025">
    <property type="protein sequence ID" value="MBG2915792.1"/>
    <property type="molecule type" value="Genomic_DNA"/>
</dbReference>
<evidence type="ECO:0000313" key="1">
    <source>
        <dbReference type="EMBL" id="MBG2915792.1"/>
    </source>
</evidence>
<dbReference type="RefSeq" id="WP_196563927.1">
    <property type="nucleotide sequence ID" value="NZ_JADSJR010000025.1"/>
</dbReference>
<gene>
    <name evidence="1" type="ORF">I4901_15595</name>
</gene>
<dbReference type="Proteomes" id="UP000612266">
    <property type="component" value="Unassembled WGS sequence"/>
</dbReference>
<accession>A0A8I0WW00</accession>
<dbReference type="Pfam" id="PF11112">
    <property type="entry name" value="PyocinActivator"/>
    <property type="match status" value="1"/>
</dbReference>
<dbReference type="GO" id="GO:0006355">
    <property type="term" value="P:regulation of DNA-templated transcription"/>
    <property type="evidence" value="ECO:0007669"/>
    <property type="project" value="InterPro"/>
</dbReference>